<dbReference type="PANTHER" id="PTHR43860:SF2">
    <property type="entry name" value="BETAINE ALDEHYDE DEHYDROGENASE-RELATED"/>
    <property type="match status" value="1"/>
</dbReference>
<comment type="caution">
    <text evidence="6">The sequence shown here is derived from an EMBL/GenBank/DDBJ whole genome shotgun (WGS) entry which is preliminary data.</text>
</comment>
<accession>A0ABP1FIE3</accession>
<dbReference type="Gene3D" id="3.40.309.10">
    <property type="entry name" value="Aldehyde Dehydrogenase, Chain A, domain 2"/>
    <property type="match status" value="1"/>
</dbReference>
<dbReference type="SUPFAM" id="SSF53720">
    <property type="entry name" value="ALDH-like"/>
    <property type="match status" value="1"/>
</dbReference>
<gene>
    <name evidence="6" type="primary">g1625</name>
    <name evidence="6" type="ORF">VP750_LOCUS1387</name>
</gene>
<dbReference type="PROSITE" id="PS00070">
    <property type="entry name" value="ALDEHYDE_DEHYDR_CYS"/>
    <property type="match status" value="1"/>
</dbReference>
<protein>
    <submittedName>
        <fullName evidence="6">G1625 protein</fullName>
    </submittedName>
</protein>
<proteinExistence type="inferred from homology"/>
<feature type="domain" description="Aldehyde dehydrogenase" evidence="5">
    <location>
        <begin position="17"/>
        <end position="483"/>
    </location>
</feature>
<evidence type="ECO:0000256" key="4">
    <source>
        <dbReference type="ARBA" id="ARBA00037921"/>
    </source>
</evidence>
<dbReference type="PANTHER" id="PTHR43860">
    <property type="entry name" value="BETAINE ALDEHYDE DEHYDROGENASE"/>
    <property type="match status" value="1"/>
</dbReference>
<reference evidence="6 7" key="1">
    <citation type="submission" date="2024-06" db="EMBL/GenBank/DDBJ databases">
        <authorList>
            <person name="Kraege A."/>
            <person name="Thomma B."/>
        </authorList>
    </citation>
    <scope>NUCLEOTIDE SEQUENCE [LARGE SCALE GENOMIC DNA]</scope>
</reference>
<evidence type="ECO:0000259" key="5">
    <source>
        <dbReference type="Pfam" id="PF00171"/>
    </source>
</evidence>
<dbReference type="CDD" id="cd07110">
    <property type="entry name" value="ALDH_F10_BADH"/>
    <property type="match status" value="1"/>
</dbReference>
<dbReference type="InterPro" id="IPR016161">
    <property type="entry name" value="Ald_DH/histidinol_DH"/>
</dbReference>
<keyword evidence="7" id="KW-1185">Reference proteome</keyword>
<evidence type="ECO:0000256" key="3">
    <source>
        <dbReference type="ARBA" id="ARBA00023027"/>
    </source>
</evidence>
<comment type="similarity">
    <text evidence="1">Belongs to the aldehyde dehydrogenase family.</text>
</comment>
<dbReference type="Proteomes" id="UP001497392">
    <property type="component" value="Unassembled WGS sequence"/>
</dbReference>
<sequence>MAPTDVPTRELYIGGKWVAPQSNKRLPVICPFTEEQIGTIPAGGAPEVKAAVSAATKAFYNGSWSKLTGAERASYLRKIAEKVKEKKDLLARLETLDNGKPISEAAWDIDDVAGCFEYYADLAEKQDKQLETPVELPMAEFTSVIRHEPLGPVALISSFNYPMLIATWKIAPALAAGCTVVSKPSEMTSLTCLEMAAIMEEVGLPPGVFNLVTGTGPDAGAPLVSSSGLAKISFTGSTTTGRRIMAEAAKQGIPTCMELGGKSCLIVFDDANVDDAVEWAMFGCFWTNGQICSATSRLLVQERIAEKFYARLKQRAESIKIGDPLDEECRLGPVVAESQHSKITAFIKEAKSEGATLLTGGGRPKHLPKGYFVEPTVFINVKPEMRLWREEVFGPVLASATFSTEEEAVTIANSSEFGLAGAVITEDATRCQRVAEALECGIVWKNCSQPCFCNVPWGGKKASGFGRELGTYGLSSYQNIKQITTYVSKDRWDWYPSKL</sequence>
<dbReference type="InterPro" id="IPR016163">
    <property type="entry name" value="Ald_DH_C"/>
</dbReference>
<evidence type="ECO:0000256" key="2">
    <source>
        <dbReference type="ARBA" id="ARBA00023002"/>
    </source>
</evidence>
<dbReference type="EMBL" id="CAXHTA020000002">
    <property type="protein sequence ID" value="CAL5219728.1"/>
    <property type="molecule type" value="Genomic_DNA"/>
</dbReference>
<organism evidence="6 7">
    <name type="scientific">Coccomyxa viridis</name>
    <dbReference type="NCBI Taxonomy" id="1274662"/>
    <lineage>
        <taxon>Eukaryota</taxon>
        <taxon>Viridiplantae</taxon>
        <taxon>Chlorophyta</taxon>
        <taxon>core chlorophytes</taxon>
        <taxon>Trebouxiophyceae</taxon>
        <taxon>Trebouxiophyceae incertae sedis</taxon>
        <taxon>Coccomyxaceae</taxon>
        <taxon>Coccomyxa</taxon>
    </lineage>
</organism>
<dbReference type="InterPro" id="IPR015590">
    <property type="entry name" value="Aldehyde_DH_dom"/>
</dbReference>
<dbReference type="Pfam" id="PF00171">
    <property type="entry name" value="Aldedh"/>
    <property type="match status" value="1"/>
</dbReference>
<keyword evidence="3" id="KW-0520">NAD</keyword>
<dbReference type="InterPro" id="IPR016160">
    <property type="entry name" value="Ald_DH_CS_CYS"/>
</dbReference>
<dbReference type="InterPro" id="IPR016162">
    <property type="entry name" value="Ald_DH_N"/>
</dbReference>
<keyword evidence="2" id="KW-0560">Oxidoreductase</keyword>
<evidence type="ECO:0000313" key="6">
    <source>
        <dbReference type="EMBL" id="CAL5219728.1"/>
    </source>
</evidence>
<name>A0ABP1FIE3_9CHLO</name>
<comment type="pathway">
    <text evidence="4">Amine and polyamine biosynthesis; betaine biosynthesis via choline pathway; betaine from betaine aldehyde: step 1/1.</text>
</comment>
<dbReference type="Gene3D" id="3.40.605.10">
    <property type="entry name" value="Aldehyde Dehydrogenase, Chain A, domain 1"/>
    <property type="match status" value="1"/>
</dbReference>
<evidence type="ECO:0000256" key="1">
    <source>
        <dbReference type="ARBA" id="ARBA00009986"/>
    </source>
</evidence>
<evidence type="ECO:0000313" key="7">
    <source>
        <dbReference type="Proteomes" id="UP001497392"/>
    </source>
</evidence>